<feature type="compositionally biased region" description="Basic and acidic residues" evidence="1">
    <location>
        <begin position="7"/>
        <end position="19"/>
    </location>
</feature>
<evidence type="ECO:0000256" key="1">
    <source>
        <dbReference type="SAM" id="MobiDB-lite"/>
    </source>
</evidence>
<reference evidence="2" key="2">
    <citation type="journal article" date="2015" name="Data Brief">
        <title>Shoot transcriptome of the giant reed, Arundo donax.</title>
        <authorList>
            <person name="Barrero R.A."/>
            <person name="Guerrero F.D."/>
            <person name="Moolhuijzen P."/>
            <person name="Goolsby J.A."/>
            <person name="Tidwell J."/>
            <person name="Bellgard S.E."/>
            <person name="Bellgard M.I."/>
        </authorList>
    </citation>
    <scope>NUCLEOTIDE SEQUENCE</scope>
    <source>
        <tissue evidence="2">Shoot tissue taken approximately 20 cm above the soil surface</tissue>
    </source>
</reference>
<protein>
    <submittedName>
        <fullName evidence="2">Uncharacterized protein</fullName>
    </submittedName>
</protein>
<accession>A0A0A9E1Z0</accession>
<proteinExistence type="predicted"/>
<organism evidence="2">
    <name type="scientific">Arundo donax</name>
    <name type="common">Giant reed</name>
    <name type="synonym">Donax arundinaceus</name>
    <dbReference type="NCBI Taxonomy" id="35708"/>
    <lineage>
        <taxon>Eukaryota</taxon>
        <taxon>Viridiplantae</taxon>
        <taxon>Streptophyta</taxon>
        <taxon>Embryophyta</taxon>
        <taxon>Tracheophyta</taxon>
        <taxon>Spermatophyta</taxon>
        <taxon>Magnoliopsida</taxon>
        <taxon>Liliopsida</taxon>
        <taxon>Poales</taxon>
        <taxon>Poaceae</taxon>
        <taxon>PACMAD clade</taxon>
        <taxon>Arundinoideae</taxon>
        <taxon>Arundineae</taxon>
        <taxon>Arundo</taxon>
    </lineage>
</organism>
<name>A0A0A9E1Z0_ARUDO</name>
<dbReference type="AlphaFoldDB" id="A0A0A9E1Z0"/>
<evidence type="ECO:0000313" key="2">
    <source>
        <dbReference type="EMBL" id="JAD93018.1"/>
    </source>
</evidence>
<reference evidence="2" key="1">
    <citation type="submission" date="2014-09" db="EMBL/GenBank/DDBJ databases">
        <authorList>
            <person name="Magalhaes I.L.F."/>
            <person name="Oliveira U."/>
            <person name="Santos F.R."/>
            <person name="Vidigal T.H.D.A."/>
            <person name="Brescovit A.D."/>
            <person name="Santos A.J."/>
        </authorList>
    </citation>
    <scope>NUCLEOTIDE SEQUENCE</scope>
    <source>
        <tissue evidence="2">Shoot tissue taken approximately 20 cm above the soil surface</tissue>
    </source>
</reference>
<feature type="region of interest" description="Disordered" evidence="1">
    <location>
        <begin position="1"/>
        <end position="29"/>
    </location>
</feature>
<sequence>MPPDTVSIEKHKLSSDDHPSTNSLQRPMM</sequence>
<feature type="compositionally biased region" description="Polar residues" evidence="1">
    <location>
        <begin position="20"/>
        <end position="29"/>
    </location>
</feature>
<dbReference type="EMBL" id="GBRH01204877">
    <property type="protein sequence ID" value="JAD93018.1"/>
    <property type="molecule type" value="Transcribed_RNA"/>
</dbReference>